<dbReference type="Proteomes" id="UP000000503">
    <property type="component" value="Chromosome"/>
</dbReference>
<evidence type="ECO:0000313" key="4">
    <source>
        <dbReference type="EMBL" id="AEJ20602.1"/>
    </source>
</evidence>
<dbReference type="SUPFAM" id="SSF48452">
    <property type="entry name" value="TPR-like"/>
    <property type="match status" value="1"/>
</dbReference>
<dbReference type="STRING" id="744872.Spica_2497"/>
<dbReference type="RefSeq" id="WP_013969881.1">
    <property type="nucleotide sequence ID" value="NC_015732.1"/>
</dbReference>
<keyword evidence="1" id="KW-0677">Repeat</keyword>
<dbReference type="InterPro" id="IPR019734">
    <property type="entry name" value="TPR_rpt"/>
</dbReference>
<dbReference type="EMBL" id="CP002868">
    <property type="protein sequence ID" value="AEJ20602.1"/>
    <property type="molecule type" value="Genomic_DNA"/>
</dbReference>
<dbReference type="PANTHER" id="PTHR45586">
    <property type="entry name" value="TPR REPEAT-CONTAINING PROTEIN PA4667"/>
    <property type="match status" value="1"/>
</dbReference>
<dbReference type="PROSITE" id="PS50005">
    <property type="entry name" value="TPR"/>
    <property type="match status" value="1"/>
</dbReference>
<proteinExistence type="predicted"/>
<gene>
    <name evidence="4" type="ordered locus">Spica_2497</name>
</gene>
<dbReference type="Gene3D" id="1.25.40.10">
    <property type="entry name" value="Tetratricopeptide repeat domain"/>
    <property type="match status" value="2"/>
</dbReference>
<sequence length="221" mass="25321">MNLLYAFYERRALNAFVENDFPKARDLFNKMLKKWPQRIGIRHNLGLVYVALRDFQAAETCFLKDLEDYGESVSRHRALGDLYFSWGKASESAQHYEKALALARAENRGSRSEISPDINFMQRRIALCNNEEAFRKAMEGEAALQRGLAAQQHKDWELAYREFKTAAEADPTNFPAWNNRGSIAMNMYKDIDEAKRCFAEAAKLSAAPAIMQNLLLVTKGR</sequence>
<reference evidence="5" key="1">
    <citation type="journal article" date="2013" name="Stand. Genomic Sci.">
        <title>Genome sequence of the thermophilic fresh-water bacterium Spirochaeta caldaria type strain (H1(T)), reclassification of Spirochaeta caldaria, Spirochaeta stenostrepta, and Spirochaeta zuelzerae in the genus Treponema as Treponema caldaria comb. nov., Treponema stenostrepta comb. nov., and Treponema zuelzerae comb. nov., and emendation of the genus Treponema.</title>
        <authorList>
            <person name="Abt B."/>
            <person name="Goker M."/>
            <person name="Scheuner C."/>
            <person name="Han C."/>
            <person name="Lu M."/>
            <person name="Misra M."/>
            <person name="Lapidus A."/>
            <person name="Nolan M."/>
            <person name="Lucas S."/>
            <person name="Hammon N."/>
            <person name="Deshpande S."/>
            <person name="Cheng J.F."/>
            <person name="Tapia R."/>
            <person name="Goodwin L.A."/>
            <person name="Pitluck S."/>
            <person name="Liolios K."/>
            <person name="Pagani I."/>
            <person name="Ivanova N."/>
            <person name="Mavromatis K."/>
            <person name="Mikhailova N."/>
            <person name="Huntemann M."/>
            <person name="Pati A."/>
            <person name="Chen A."/>
            <person name="Palaniappan K."/>
            <person name="Land M."/>
            <person name="Hauser L."/>
            <person name="Jeffries C.D."/>
            <person name="Rohde M."/>
            <person name="Spring S."/>
            <person name="Gronow S."/>
            <person name="Detter J.C."/>
            <person name="Bristow J."/>
            <person name="Eisen J.A."/>
            <person name="Markowitz V."/>
            <person name="Hugenholtz P."/>
            <person name="Kyrpides N.C."/>
            <person name="Woyke T."/>
            <person name="Klenk H.P."/>
        </authorList>
    </citation>
    <scope>NUCLEOTIDE SEQUENCE</scope>
    <source>
        <strain evidence="5">ATCC 51460 / DSM 7334 / H1</strain>
    </source>
</reference>
<dbReference type="KEGG" id="scd:Spica_2497"/>
<dbReference type="HOGENOM" id="CLU_1304234_0_0_12"/>
<dbReference type="AlphaFoldDB" id="F8F4F5"/>
<dbReference type="OrthoDB" id="369110at2"/>
<accession>F8F4F5</accession>
<evidence type="ECO:0000256" key="3">
    <source>
        <dbReference type="PROSITE-ProRule" id="PRU00339"/>
    </source>
</evidence>
<dbReference type="PANTHER" id="PTHR45586:SF1">
    <property type="entry name" value="LIPOPOLYSACCHARIDE ASSEMBLY PROTEIN B"/>
    <property type="match status" value="1"/>
</dbReference>
<organism evidence="4 5">
    <name type="scientific">Gracilinema caldarium (strain ATCC 51460 / DSM 7334 / H1)</name>
    <name type="common">Treponema caldarium</name>
    <dbReference type="NCBI Taxonomy" id="744872"/>
    <lineage>
        <taxon>Bacteria</taxon>
        <taxon>Pseudomonadati</taxon>
        <taxon>Spirochaetota</taxon>
        <taxon>Spirochaetia</taxon>
        <taxon>Spirochaetales</taxon>
        <taxon>Breznakiellaceae</taxon>
        <taxon>Gracilinema</taxon>
    </lineage>
</organism>
<evidence type="ECO:0000256" key="2">
    <source>
        <dbReference type="ARBA" id="ARBA00022803"/>
    </source>
</evidence>
<evidence type="ECO:0000313" key="5">
    <source>
        <dbReference type="Proteomes" id="UP000000503"/>
    </source>
</evidence>
<evidence type="ECO:0000256" key="1">
    <source>
        <dbReference type="ARBA" id="ARBA00022737"/>
    </source>
</evidence>
<feature type="repeat" description="TPR" evidence="3">
    <location>
        <begin position="140"/>
        <end position="173"/>
    </location>
</feature>
<keyword evidence="5" id="KW-1185">Reference proteome</keyword>
<protein>
    <submittedName>
        <fullName evidence="4">Tetratricopeptide TPR_1 repeat-containing protein</fullName>
    </submittedName>
</protein>
<dbReference type="InterPro" id="IPR011990">
    <property type="entry name" value="TPR-like_helical_dom_sf"/>
</dbReference>
<name>F8F4F5_GRAC1</name>
<dbReference type="Pfam" id="PF13432">
    <property type="entry name" value="TPR_16"/>
    <property type="match status" value="1"/>
</dbReference>
<dbReference type="Pfam" id="PF13181">
    <property type="entry name" value="TPR_8"/>
    <property type="match status" value="1"/>
</dbReference>
<dbReference type="eggNOG" id="COG0457">
    <property type="taxonomic scope" value="Bacteria"/>
</dbReference>
<dbReference type="SMART" id="SM00028">
    <property type="entry name" value="TPR"/>
    <property type="match status" value="5"/>
</dbReference>
<dbReference type="InterPro" id="IPR051012">
    <property type="entry name" value="CellSynth/LPSAsmb/PSIAsmb"/>
</dbReference>
<keyword evidence="2 3" id="KW-0802">TPR repeat</keyword>